<dbReference type="Pfam" id="PF20434">
    <property type="entry name" value="BD-FAE"/>
    <property type="match status" value="1"/>
</dbReference>
<dbReference type="AlphaFoldDB" id="A0A2Z2KL51"/>
<evidence type="ECO:0000313" key="3">
    <source>
        <dbReference type="EMBL" id="ASA23179.1"/>
    </source>
</evidence>
<organism evidence="3 4">
    <name type="scientific">Paenibacillus donghaensis</name>
    <dbReference type="NCBI Taxonomy" id="414771"/>
    <lineage>
        <taxon>Bacteria</taxon>
        <taxon>Bacillati</taxon>
        <taxon>Bacillota</taxon>
        <taxon>Bacilli</taxon>
        <taxon>Bacillales</taxon>
        <taxon>Paenibacillaceae</taxon>
        <taxon>Paenibacillus</taxon>
    </lineage>
</organism>
<dbReference type="PANTHER" id="PTHR48081">
    <property type="entry name" value="AB HYDROLASE SUPERFAMILY PROTEIN C4A8.06C"/>
    <property type="match status" value="1"/>
</dbReference>
<evidence type="ECO:0000313" key="4">
    <source>
        <dbReference type="Proteomes" id="UP000249890"/>
    </source>
</evidence>
<evidence type="ECO:0000259" key="2">
    <source>
        <dbReference type="Pfam" id="PF20434"/>
    </source>
</evidence>
<keyword evidence="4" id="KW-1185">Reference proteome</keyword>
<gene>
    <name evidence="3" type="ORF">B9T62_21645</name>
</gene>
<dbReference type="SUPFAM" id="SSF53474">
    <property type="entry name" value="alpha/beta-Hydrolases"/>
    <property type="match status" value="1"/>
</dbReference>
<dbReference type="KEGG" id="pdh:B9T62_21645"/>
<dbReference type="GO" id="GO:0016787">
    <property type="term" value="F:hydrolase activity"/>
    <property type="evidence" value="ECO:0007669"/>
    <property type="project" value="UniProtKB-KW"/>
</dbReference>
<protein>
    <submittedName>
        <fullName evidence="3">Alpha/beta hydrolase</fullName>
    </submittedName>
</protein>
<name>A0A2Z2KL51_9BACL</name>
<dbReference type="Proteomes" id="UP000249890">
    <property type="component" value="Chromosome"/>
</dbReference>
<proteinExistence type="predicted"/>
<dbReference type="RefSeq" id="WP_087917174.1">
    <property type="nucleotide sequence ID" value="NZ_CP021780.1"/>
</dbReference>
<dbReference type="OrthoDB" id="9794725at2"/>
<keyword evidence="1 3" id="KW-0378">Hydrolase</keyword>
<evidence type="ECO:0000256" key="1">
    <source>
        <dbReference type="ARBA" id="ARBA00022801"/>
    </source>
</evidence>
<sequence>MNMRLLWPDGAPGAKGTTDEDIPAITAYLADGERNAAVIICPGGGYGMRAFHEGEPIALWLNSLGISAFVLRYRVAPYQYPSALLDAQRALRTVRFHAAEYRIDPERLGILGFSAGGHLASAAGVLFDEGNAAAEEPLERESSRPDLLILCYPVISMKEPYVHQGSKENLLGQTPDEQLVNRLSSELQVTAATPPTFLWHTSEDASVPVENSLQFAAALRRHEIPFDLHVYAHGRHGLGLAEDQLHTSGWSGACASWLQLQGYARAAIATS</sequence>
<dbReference type="InterPro" id="IPR049492">
    <property type="entry name" value="BD-FAE-like_dom"/>
</dbReference>
<accession>A0A2Z2KL51</accession>
<dbReference type="EMBL" id="CP021780">
    <property type="protein sequence ID" value="ASA23179.1"/>
    <property type="molecule type" value="Genomic_DNA"/>
</dbReference>
<dbReference type="PANTHER" id="PTHR48081:SF6">
    <property type="entry name" value="PEPTIDASE S9 PROLYL OLIGOPEPTIDASE CATALYTIC DOMAIN-CONTAINING PROTEIN"/>
    <property type="match status" value="1"/>
</dbReference>
<dbReference type="Gene3D" id="3.40.50.1820">
    <property type="entry name" value="alpha/beta hydrolase"/>
    <property type="match status" value="1"/>
</dbReference>
<feature type="domain" description="BD-FAE-like" evidence="2">
    <location>
        <begin position="38"/>
        <end position="219"/>
    </location>
</feature>
<dbReference type="InterPro" id="IPR050300">
    <property type="entry name" value="GDXG_lipolytic_enzyme"/>
</dbReference>
<dbReference type="InterPro" id="IPR029058">
    <property type="entry name" value="AB_hydrolase_fold"/>
</dbReference>
<reference evidence="3 4" key="1">
    <citation type="submission" date="2017-06" db="EMBL/GenBank/DDBJ databases">
        <title>Complete genome sequence of Paenibacillus donghaensis KCTC 13049T isolated from East Sea sediment, South Korea.</title>
        <authorList>
            <person name="Jung B.K."/>
            <person name="Hong S.-J."/>
            <person name="Shin J.-H."/>
        </authorList>
    </citation>
    <scope>NUCLEOTIDE SEQUENCE [LARGE SCALE GENOMIC DNA]</scope>
    <source>
        <strain evidence="3 4">KCTC 13049</strain>
    </source>
</reference>